<keyword evidence="2" id="KW-1185">Reference proteome</keyword>
<evidence type="ECO:0000313" key="2">
    <source>
        <dbReference type="Proteomes" id="UP000035642"/>
    </source>
</evidence>
<evidence type="ECO:0000313" key="3">
    <source>
        <dbReference type="WBParaSite" id="ACAC_0000023801-mRNA-1"/>
    </source>
</evidence>
<proteinExistence type="predicted"/>
<dbReference type="WBParaSite" id="ACAC_0000023801-mRNA-1">
    <property type="protein sequence ID" value="ACAC_0000023801-mRNA-1"/>
    <property type="gene ID" value="ACAC_0000023801"/>
</dbReference>
<dbReference type="Proteomes" id="UP000035642">
    <property type="component" value="Unassembled WGS sequence"/>
</dbReference>
<protein>
    <submittedName>
        <fullName evidence="3">Uncharacterized protein</fullName>
    </submittedName>
</protein>
<dbReference type="AlphaFoldDB" id="A0A0K0CT69"/>
<sequence length="87" mass="9931">MLQVNDLSGDAFEKKFCFRIVQRRSGSAGQPMRVGWTIMPPPPLPPPPPPSSSYSYNHEQLTDRIAAHSIGRRCRSQVCDDRMRFRT</sequence>
<evidence type="ECO:0000256" key="1">
    <source>
        <dbReference type="SAM" id="MobiDB-lite"/>
    </source>
</evidence>
<reference evidence="2" key="1">
    <citation type="submission" date="2012-09" db="EMBL/GenBank/DDBJ databases">
        <authorList>
            <person name="Martin A.A."/>
        </authorList>
    </citation>
    <scope>NUCLEOTIDE SEQUENCE</scope>
</reference>
<reference evidence="3" key="2">
    <citation type="submission" date="2017-02" db="UniProtKB">
        <authorList>
            <consortium name="WormBaseParasite"/>
        </authorList>
    </citation>
    <scope>IDENTIFICATION</scope>
</reference>
<accession>A0A0K0CT69</accession>
<feature type="region of interest" description="Disordered" evidence="1">
    <location>
        <begin position="29"/>
        <end position="56"/>
    </location>
</feature>
<organism evidence="2 3">
    <name type="scientific">Angiostrongylus cantonensis</name>
    <name type="common">Rat lungworm</name>
    <dbReference type="NCBI Taxonomy" id="6313"/>
    <lineage>
        <taxon>Eukaryota</taxon>
        <taxon>Metazoa</taxon>
        <taxon>Ecdysozoa</taxon>
        <taxon>Nematoda</taxon>
        <taxon>Chromadorea</taxon>
        <taxon>Rhabditida</taxon>
        <taxon>Rhabditina</taxon>
        <taxon>Rhabditomorpha</taxon>
        <taxon>Strongyloidea</taxon>
        <taxon>Metastrongylidae</taxon>
        <taxon>Angiostrongylus</taxon>
    </lineage>
</organism>
<name>A0A0K0CT69_ANGCA</name>
<feature type="compositionally biased region" description="Pro residues" evidence="1">
    <location>
        <begin position="39"/>
        <end position="51"/>
    </location>
</feature>